<organism evidence="1 2">
    <name type="scientific">Coniophora puteana (strain RWD-64-598)</name>
    <name type="common">Brown rot fungus</name>
    <dbReference type="NCBI Taxonomy" id="741705"/>
    <lineage>
        <taxon>Eukaryota</taxon>
        <taxon>Fungi</taxon>
        <taxon>Dikarya</taxon>
        <taxon>Basidiomycota</taxon>
        <taxon>Agaricomycotina</taxon>
        <taxon>Agaricomycetes</taxon>
        <taxon>Agaricomycetidae</taxon>
        <taxon>Boletales</taxon>
        <taxon>Coniophorineae</taxon>
        <taxon>Coniophoraceae</taxon>
        <taxon>Coniophora</taxon>
    </lineage>
</organism>
<evidence type="ECO:0000313" key="2">
    <source>
        <dbReference type="Proteomes" id="UP000053558"/>
    </source>
</evidence>
<dbReference type="EMBL" id="JH711576">
    <property type="protein sequence ID" value="EIW83548.1"/>
    <property type="molecule type" value="Genomic_DNA"/>
</dbReference>
<dbReference type="KEGG" id="cput:CONPUDRAFT_143398"/>
<reference evidence="2" key="1">
    <citation type="journal article" date="2012" name="Science">
        <title>The Paleozoic origin of enzymatic lignin decomposition reconstructed from 31 fungal genomes.</title>
        <authorList>
            <person name="Floudas D."/>
            <person name="Binder M."/>
            <person name="Riley R."/>
            <person name="Barry K."/>
            <person name="Blanchette R.A."/>
            <person name="Henrissat B."/>
            <person name="Martinez A.T."/>
            <person name="Otillar R."/>
            <person name="Spatafora J.W."/>
            <person name="Yadav J.S."/>
            <person name="Aerts A."/>
            <person name="Benoit I."/>
            <person name="Boyd A."/>
            <person name="Carlson A."/>
            <person name="Copeland A."/>
            <person name="Coutinho P.M."/>
            <person name="de Vries R.P."/>
            <person name="Ferreira P."/>
            <person name="Findley K."/>
            <person name="Foster B."/>
            <person name="Gaskell J."/>
            <person name="Glotzer D."/>
            <person name="Gorecki P."/>
            <person name="Heitman J."/>
            <person name="Hesse C."/>
            <person name="Hori C."/>
            <person name="Igarashi K."/>
            <person name="Jurgens J.A."/>
            <person name="Kallen N."/>
            <person name="Kersten P."/>
            <person name="Kohler A."/>
            <person name="Kuees U."/>
            <person name="Kumar T.K.A."/>
            <person name="Kuo A."/>
            <person name="LaButti K."/>
            <person name="Larrondo L.F."/>
            <person name="Lindquist E."/>
            <person name="Ling A."/>
            <person name="Lombard V."/>
            <person name="Lucas S."/>
            <person name="Lundell T."/>
            <person name="Martin R."/>
            <person name="McLaughlin D.J."/>
            <person name="Morgenstern I."/>
            <person name="Morin E."/>
            <person name="Murat C."/>
            <person name="Nagy L.G."/>
            <person name="Nolan M."/>
            <person name="Ohm R.A."/>
            <person name="Patyshakuliyeva A."/>
            <person name="Rokas A."/>
            <person name="Ruiz-Duenas F.J."/>
            <person name="Sabat G."/>
            <person name="Salamov A."/>
            <person name="Samejima M."/>
            <person name="Schmutz J."/>
            <person name="Slot J.C."/>
            <person name="St John F."/>
            <person name="Stenlid J."/>
            <person name="Sun H."/>
            <person name="Sun S."/>
            <person name="Syed K."/>
            <person name="Tsang A."/>
            <person name="Wiebenga A."/>
            <person name="Young D."/>
            <person name="Pisabarro A."/>
            <person name="Eastwood D.C."/>
            <person name="Martin F."/>
            <person name="Cullen D."/>
            <person name="Grigoriev I.V."/>
            <person name="Hibbett D.S."/>
        </authorList>
    </citation>
    <scope>NUCLEOTIDE SEQUENCE [LARGE SCALE GENOMIC DNA]</scope>
    <source>
        <strain evidence="2">RWD-64-598 SS2</strain>
    </source>
</reference>
<comment type="caution">
    <text evidence="1">The sequence shown here is derived from an EMBL/GenBank/DDBJ whole genome shotgun (WGS) entry which is preliminary data.</text>
</comment>
<accession>A0A5M3MWM3</accession>
<gene>
    <name evidence="1" type="ORF">CONPUDRAFT_143398</name>
</gene>
<proteinExistence type="predicted"/>
<evidence type="ECO:0000313" key="1">
    <source>
        <dbReference type="EMBL" id="EIW83548.1"/>
    </source>
</evidence>
<dbReference type="Proteomes" id="UP000053558">
    <property type="component" value="Unassembled WGS sequence"/>
</dbReference>
<dbReference type="GeneID" id="19201840"/>
<protein>
    <recommendedName>
        <fullName evidence="3">F-box domain-containing protein</fullName>
    </recommendedName>
</protein>
<sequence>IEICDYLTTRHALLALARTCTVFKDPSLNRVWSGYLDPIKISDILSALPDSVKENAYGDVVDFIPTQEGWQRLYSYAKRVRYLSFDYRFRVCQPSTHILRCRRLSKGYSAILYRVHFLWASSTQHGSHGQRRE</sequence>
<dbReference type="RefSeq" id="XP_007767268.1">
    <property type="nucleotide sequence ID" value="XM_007769078.1"/>
</dbReference>
<evidence type="ECO:0008006" key="3">
    <source>
        <dbReference type="Google" id="ProtNLM"/>
    </source>
</evidence>
<dbReference type="AlphaFoldDB" id="A0A5M3MWM3"/>
<name>A0A5M3MWM3_CONPW</name>
<keyword evidence="2" id="KW-1185">Reference proteome</keyword>
<feature type="non-terminal residue" evidence="1">
    <location>
        <position position="1"/>
    </location>
</feature>